<evidence type="ECO:0000259" key="1">
    <source>
        <dbReference type="Pfam" id="PF10026"/>
    </source>
</evidence>
<keyword evidence="3" id="KW-1185">Reference proteome</keyword>
<name>W0HTQ6_9GAMM</name>
<dbReference type="AlphaFoldDB" id="W0HTQ6"/>
<dbReference type="Proteomes" id="UP000019028">
    <property type="component" value="Chromosome"/>
</dbReference>
<dbReference type="OrthoDB" id="69012at2"/>
<proteinExistence type="predicted"/>
<protein>
    <recommendedName>
        <fullName evidence="1">DUF2268 domain-containing protein</fullName>
    </recommendedName>
</protein>
<dbReference type="HOGENOM" id="CLU_086343_0_0_6"/>
<dbReference type="InterPro" id="IPR018728">
    <property type="entry name" value="DUF2268"/>
</dbReference>
<dbReference type="Pfam" id="PF10026">
    <property type="entry name" value="DUF2268"/>
    <property type="match status" value="1"/>
</dbReference>
<accession>W0HTQ6</accession>
<feature type="domain" description="DUF2268" evidence="1">
    <location>
        <begin position="24"/>
        <end position="207"/>
    </location>
</feature>
<evidence type="ECO:0000313" key="2">
    <source>
        <dbReference type="EMBL" id="AHF77226.1"/>
    </source>
</evidence>
<dbReference type="PATRIC" id="fig|1239307.3.peg.2416"/>
<sequence>MPEMTLHLLNAQQKLTAHYQWITTCLTDTYAQANSVMPLPSLDVVVKSGTFVIPEKGHHGFCPESGVVYITVDLENPAFCKNDGQSLERMFAHELHHAARWAGPGYGVTLGEVIVSEGLAGHFSLELLGGKPELWESLSADAVQPYLKQLHEDWDRTDYDHHAWFYGTRHLPRWLGYTAGFNLVSRYLLTAPKLRASTLANANAEAFRAFVQIE</sequence>
<reference evidence="2 3" key="1">
    <citation type="journal article" date="2014" name="Genome Biol. Evol.">
        <title>Genome degeneration and adaptation in a nascent stage of symbiosis.</title>
        <authorList>
            <person name="Oakeson K.F."/>
            <person name="Gil R."/>
            <person name="Clayton A.L."/>
            <person name="Dunn D.M."/>
            <person name="von Niederhausern A.C."/>
            <person name="Hamil C."/>
            <person name="Aoyagi A."/>
            <person name="Duval B."/>
            <person name="Baca A."/>
            <person name="Silva F.J."/>
            <person name="Vallier A."/>
            <person name="Jackson D.G."/>
            <person name="Latorre A."/>
            <person name="Weiss R.B."/>
            <person name="Heddi A."/>
            <person name="Moya A."/>
            <person name="Dale C."/>
        </authorList>
    </citation>
    <scope>NUCLEOTIDE SEQUENCE [LARGE SCALE GENOMIC DNA]</scope>
    <source>
        <strain evidence="2 3">HS1</strain>
    </source>
</reference>
<dbReference type="EMBL" id="CP006569">
    <property type="protein sequence ID" value="AHF77226.1"/>
    <property type="molecule type" value="Genomic_DNA"/>
</dbReference>
<evidence type="ECO:0000313" key="3">
    <source>
        <dbReference type="Proteomes" id="UP000019028"/>
    </source>
</evidence>
<organism evidence="2 3">
    <name type="scientific">Sodalis praecaptivus</name>
    <dbReference type="NCBI Taxonomy" id="1239307"/>
    <lineage>
        <taxon>Bacteria</taxon>
        <taxon>Pseudomonadati</taxon>
        <taxon>Pseudomonadota</taxon>
        <taxon>Gammaproteobacteria</taxon>
        <taxon>Enterobacterales</taxon>
        <taxon>Bruguierivoracaceae</taxon>
        <taxon>Sodalis</taxon>
    </lineage>
</organism>
<gene>
    <name evidence="2" type="ORF">Sant_2181</name>
</gene>
<dbReference type="RefSeq" id="WP_025422357.1">
    <property type="nucleotide sequence ID" value="NZ_CP006569.1"/>
</dbReference>
<dbReference type="KEGG" id="sod:Sant_2181"/>